<keyword evidence="4" id="KW-1185">Reference proteome</keyword>
<keyword evidence="2" id="KW-0472">Membrane</keyword>
<dbReference type="EMBL" id="JAFBBU010000001">
    <property type="protein sequence ID" value="MBM7472766.1"/>
    <property type="molecule type" value="Genomic_DNA"/>
</dbReference>
<protein>
    <recommendedName>
        <fullName evidence="5">DUF4760 domain-containing protein</fullName>
    </recommendedName>
</protein>
<feature type="compositionally biased region" description="Polar residues" evidence="1">
    <location>
        <begin position="242"/>
        <end position="258"/>
    </location>
</feature>
<evidence type="ECO:0000313" key="3">
    <source>
        <dbReference type="EMBL" id="MBM7472766.1"/>
    </source>
</evidence>
<feature type="transmembrane region" description="Helical" evidence="2">
    <location>
        <begin position="20"/>
        <end position="42"/>
    </location>
</feature>
<evidence type="ECO:0000256" key="2">
    <source>
        <dbReference type="SAM" id="Phobius"/>
    </source>
</evidence>
<keyword evidence="2" id="KW-1133">Transmembrane helix</keyword>
<evidence type="ECO:0000313" key="4">
    <source>
        <dbReference type="Proteomes" id="UP000776164"/>
    </source>
</evidence>
<organism evidence="3 4">
    <name type="scientific">Subtercola frigoramans</name>
    <dbReference type="NCBI Taxonomy" id="120298"/>
    <lineage>
        <taxon>Bacteria</taxon>
        <taxon>Bacillati</taxon>
        <taxon>Actinomycetota</taxon>
        <taxon>Actinomycetes</taxon>
        <taxon>Micrococcales</taxon>
        <taxon>Microbacteriaceae</taxon>
        <taxon>Subtercola</taxon>
    </lineage>
</organism>
<comment type="caution">
    <text evidence="3">The sequence shown here is derived from an EMBL/GenBank/DDBJ whole genome shotgun (WGS) entry which is preliminary data.</text>
</comment>
<feature type="compositionally biased region" description="Low complexity" evidence="1">
    <location>
        <begin position="219"/>
        <end position="240"/>
    </location>
</feature>
<reference evidence="3 4" key="1">
    <citation type="submission" date="2021-01" db="EMBL/GenBank/DDBJ databases">
        <title>Sequencing the genomes of 1000 actinobacteria strains.</title>
        <authorList>
            <person name="Klenk H.-P."/>
        </authorList>
    </citation>
    <scope>NUCLEOTIDE SEQUENCE [LARGE SCALE GENOMIC DNA]</scope>
    <source>
        <strain evidence="3 4">DSM 13057</strain>
    </source>
</reference>
<gene>
    <name evidence="3" type="ORF">JOE66_002400</name>
</gene>
<evidence type="ECO:0008006" key="5">
    <source>
        <dbReference type="Google" id="ProtNLM"/>
    </source>
</evidence>
<sequence length="285" mass="30428">MEWWSNFLNWTQTDGGAYVITSIVVPAVSIVVAGLLAAWIASGSIKRVLASRDRELKVAAIGALVDAAEQASVWNSLSPQEQILSDRATGQADIQVRLLPIKGASVAANWAAHSLGEMKRNSATFGYQIEPAVVQFRDQLVEWQHRPGRTRRVFQSDLERWKVQSADTENTLREQQEAWVAQQHHEQYAAAPVAVSPAVTPAAPTTGSAAAPAAGVIAAPADSHPSPAHPESADSAPAAATYSRSSIPAASIETTPRVSPSDLDTQRVLSDVDAVERQIEATSGR</sequence>
<dbReference type="Proteomes" id="UP000776164">
    <property type="component" value="Unassembled WGS sequence"/>
</dbReference>
<keyword evidence="2" id="KW-0812">Transmembrane</keyword>
<proteinExistence type="predicted"/>
<name>A0ABS2L6N3_9MICO</name>
<accession>A0ABS2L6N3</accession>
<dbReference type="RefSeq" id="WP_205109767.1">
    <property type="nucleotide sequence ID" value="NZ_BAAAHT010000002.1"/>
</dbReference>
<feature type="region of interest" description="Disordered" evidence="1">
    <location>
        <begin position="219"/>
        <end position="270"/>
    </location>
</feature>
<evidence type="ECO:0000256" key="1">
    <source>
        <dbReference type="SAM" id="MobiDB-lite"/>
    </source>
</evidence>